<accession>A0A286P0V7</accession>
<feature type="signal peptide" evidence="1">
    <location>
        <begin position="1"/>
        <end position="24"/>
    </location>
</feature>
<feature type="domain" description="SCP" evidence="2">
    <location>
        <begin position="43"/>
        <end position="199"/>
    </location>
</feature>
<dbReference type="EMBL" id="AB999696">
    <property type="protein sequence ID" value="BBA30650.1"/>
    <property type="molecule type" value="mRNA"/>
</dbReference>
<evidence type="ECO:0000313" key="3">
    <source>
        <dbReference type="EMBL" id="BBA30650.1"/>
    </source>
</evidence>
<proteinExistence type="evidence at transcript level"/>
<dbReference type="Pfam" id="PF00188">
    <property type="entry name" value="CAP"/>
    <property type="match status" value="1"/>
</dbReference>
<dbReference type="PANTHER" id="PTHR10334">
    <property type="entry name" value="CYSTEINE-RICH SECRETORY PROTEIN-RELATED"/>
    <property type="match status" value="1"/>
</dbReference>
<protein>
    <submittedName>
        <fullName evidence="3">Pc80, similar to Td16,antigen 5-like protein</fullName>
    </submittedName>
</protein>
<dbReference type="InterPro" id="IPR014044">
    <property type="entry name" value="CAP_dom"/>
</dbReference>
<dbReference type="InterPro" id="IPR035940">
    <property type="entry name" value="CAP_sf"/>
</dbReference>
<dbReference type="SMART" id="SM00198">
    <property type="entry name" value="SCP"/>
    <property type="match status" value="1"/>
</dbReference>
<name>A0A286P0V7_9HEMI</name>
<sequence>MAKIHCSLVFSLLAFALIYSLLSSANTCSNSNQFLGMKEIRKKEKQKLLDAHNKYREVTASGKALGYQPPAENMLELGWDNYAAAQASSWANGCQFMHNDPKDKKNKPMGQNLYVKMSSKEEDVNTTFNIWVDYMVEGWYNESALYIFGSNFSGKTAHYTQLVWATTARIGCGYSYYKKNNWHVGYLVCNYSPAGNIFKENPYVQGNQNCSGYGLDRSTKYDHLCVKKNKKSKQS</sequence>
<dbReference type="InterPro" id="IPR002413">
    <property type="entry name" value="V5_allergen-like"/>
</dbReference>
<organism evidence="3">
    <name type="scientific">Panstrongylus chinai</name>
    <dbReference type="NCBI Taxonomy" id="156444"/>
    <lineage>
        <taxon>Eukaryota</taxon>
        <taxon>Metazoa</taxon>
        <taxon>Ecdysozoa</taxon>
        <taxon>Arthropoda</taxon>
        <taxon>Hexapoda</taxon>
        <taxon>Insecta</taxon>
        <taxon>Pterygota</taxon>
        <taxon>Neoptera</taxon>
        <taxon>Paraneoptera</taxon>
        <taxon>Hemiptera</taxon>
        <taxon>Heteroptera</taxon>
        <taxon>Panheteroptera</taxon>
        <taxon>Cimicomorpha</taxon>
        <taxon>Reduviidae</taxon>
        <taxon>Triatominae</taxon>
        <taxon>Panstrongylus</taxon>
    </lineage>
</organism>
<dbReference type="InterPro" id="IPR001283">
    <property type="entry name" value="CRISP-related"/>
</dbReference>
<dbReference type="AlphaFoldDB" id="A0A286P0V7"/>
<dbReference type="GO" id="GO:0005576">
    <property type="term" value="C:extracellular region"/>
    <property type="evidence" value="ECO:0007669"/>
    <property type="project" value="UniProtKB-SubCell"/>
</dbReference>
<keyword evidence="1" id="KW-0732">Signal</keyword>
<dbReference type="CDD" id="cd05380">
    <property type="entry name" value="CAP_euk"/>
    <property type="match status" value="1"/>
</dbReference>
<dbReference type="SUPFAM" id="SSF55797">
    <property type="entry name" value="PR-1-like"/>
    <property type="match status" value="1"/>
</dbReference>
<evidence type="ECO:0000256" key="1">
    <source>
        <dbReference type="SAM" id="SignalP"/>
    </source>
</evidence>
<feature type="chain" id="PRO_5012199945" evidence="1">
    <location>
        <begin position="25"/>
        <end position="235"/>
    </location>
</feature>
<dbReference type="PROSITE" id="PS01010">
    <property type="entry name" value="CRISP_2"/>
    <property type="match status" value="1"/>
</dbReference>
<dbReference type="InterPro" id="IPR018244">
    <property type="entry name" value="Allrgn_V5/Tpx1_CS"/>
</dbReference>
<evidence type="ECO:0000259" key="2">
    <source>
        <dbReference type="SMART" id="SM00198"/>
    </source>
</evidence>
<reference evidence="3" key="1">
    <citation type="journal article" date="2017" name="Acta Trop.">
        <title>Salivary gland transcripts of the kissing bug, Panstrongylus chinai, a vector of Chagas disease.</title>
        <authorList>
            <person name="Kato H."/>
            <person name="Jochim R.C."/>
            <person name="Gomez E.A."/>
            <person name="Tsunekawa S."/>
            <person name="Valenzuela J.G."/>
            <person name="Hashiguchi Y."/>
        </authorList>
    </citation>
    <scope>NUCLEOTIDE SEQUENCE</scope>
    <source>
        <tissue evidence="3">Salivary gland</tissue>
    </source>
</reference>
<dbReference type="Gene3D" id="3.40.33.10">
    <property type="entry name" value="CAP"/>
    <property type="match status" value="1"/>
</dbReference>
<dbReference type="PRINTS" id="PR00838">
    <property type="entry name" value="V5ALLERGEN"/>
</dbReference>
<dbReference type="PRINTS" id="PR00837">
    <property type="entry name" value="V5TPXLIKE"/>
</dbReference>